<reference evidence="3 4" key="1">
    <citation type="submission" date="2023-05" db="EMBL/GenBank/DDBJ databases">
        <title>A 100% complete, gapless, phased diploid assembly of the Scenedesmus obliquus UTEX 3031 genome.</title>
        <authorList>
            <person name="Biondi T.C."/>
            <person name="Hanschen E.R."/>
            <person name="Kwon T."/>
            <person name="Eng W."/>
            <person name="Kruse C.P.S."/>
            <person name="Koehler S.I."/>
            <person name="Kunde Y."/>
            <person name="Gleasner C.D."/>
            <person name="You Mak K.T."/>
            <person name="Polle J."/>
            <person name="Hovde B.T."/>
            <person name="Starkenburg S.R."/>
        </authorList>
    </citation>
    <scope>NUCLEOTIDE SEQUENCE [LARGE SCALE GENOMIC DNA]</scope>
    <source>
        <strain evidence="3 4">DOE0152z</strain>
    </source>
</reference>
<evidence type="ECO:0000313" key="3">
    <source>
        <dbReference type="EMBL" id="WIA10837.1"/>
    </source>
</evidence>
<keyword evidence="1" id="KW-0863">Zinc-finger</keyword>
<keyword evidence="4" id="KW-1185">Reference proteome</keyword>
<proteinExistence type="predicted"/>
<protein>
    <recommendedName>
        <fullName evidence="2">C2H2-type domain-containing protein</fullName>
    </recommendedName>
</protein>
<dbReference type="EMBL" id="CP126209">
    <property type="protein sequence ID" value="WIA10837.1"/>
    <property type="molecule type" value="Genomic_DNA"/>
</dbReference>
<name>A0ABY8TNY5_TETOB</name>
<dbReference type="PROSITE" id="PS50157">
    <property type="entry name" value="ZINC_FINGER_C2H2_2"/>
    <property type="match status" value="1"/>
</dbReference>
<organism evidence="3 4">
    <name type="scientific">Tetradesmus obliquus</name>
    <name type="common">Green alga</name>
    <name type="synonym">Acutodesmus obliquus</name>
    <dbReference type="NCBI Taxonomy" id="3088"/>
    <lineage>
        <taxon>Eukaryota</taxon>
        <taxon>Viridiplantae</taxon>
        <taxon>Chlorophyta</taxon>
        <taxon>core chlorophytes</taxon>
        <taxon>Chlorophyceae</taxon>
        <taxon>CS clade</taxon>
        <taxon>Sphaeropleales</taxon>
        <taxon>Scenedesmaceae</taxon>
        <taxon>Tetradesmus</taxon>
    </lineage>
</organism>
<evidence type="ECO:0000256" key="1">
    <source>
        <dbReference type="PROSITE-ProRule" id="PRU00042"/>
    </source>
</evidence>
<sequence>MPDAARVYSCSRCGKCFSARYLLGNHVIKNKTMCLSAVADITREEMIRDFELAYPVHQARPPPKKKEAAGVTEDAIYSAHLRNANRAYSMDANAQRFAIAKMHLLEVKLDRLLAGGATPSVAAEAPPAVSAEQCVLRARLCHGMLTDFMRSHSDWTWWALADALKGLKTISDDRPSVLVVLFLRVVSTMLSEAEVLMGAVPRCLPPGFPKSLERSLAQLLQELRQPYRKIRFFAGEPVAWNTAQLGLCFLQQQLLGVASGIELEVNYKQAMCGLDMLVNETVGAAQAWKDFANALLKHRAADALRFAESWPGADCSTFARAWVTDFVSTGY</sequence>
<keyword evidence="1" id="KW-0862">Zinc</keyword>
<dbReference type="InterPro" id="IPR013087">
    <property type="entry name" value="Znf_C2H2_type"/>
</dbReference>
<accession>A0ABY8TNY5</accession>
<keyword evidence="1" id="KW-0479">Metal-binding</keyword>
<dbReference type="Proteomes" id="UP001244341">
    <property type="component" value="Chromosome 2b"/>
</dbReference>
<feature type="domain" description="C2H2-type" evidence="2">
    <location>
        <begin position="8"/>
        <end position="26"/>
    </location>
</feature>
<evidence type="ECO:0000259" key="2">
    <source>
        <dbReference type="PROSITE" id="PS50157"/>
    </source>
</evidence>
<evidence type="ECO:0000313" key="4">
    <source>
        <dbReference type="Proteomes" id="UP001244341"/>
    </source>
</evidence>
<gene>
    <name evidence="3" type="ORF">OEZ85_011003</name>
</gene>